<sequence length="320" mass="35919">MKKQLATIFLLFLITEQISFVFLVNASEIKLSKKKIAIDIGHSPVHITYDLFETDYLESGNVVDEIENFTHIDDYNILLIPASKINYTSDEMTIIKTWFANDDKLLWIAGDSDYAGQFISHKSINPLLEFLDSKLRLDSGAVSDLYSNDGTGYRVIATNPGTGTIGGVVNEGVERLLLHGPTAVYGMENGNFVDLRSETIEGVEVIFSYNDSAEMLDQDYSNTESDFYTSLDEKGNYPAVVYEDFGESHLIVSGEVLFSSYKNMYGEEGEHGSAIQGKLFVNNLLNYFYKSKGLPFNFPIFVVSLTLISVIVLYLKQKKR</sequence>
<dbReference type="Proteomes" id="UP001200513">
    <property type="component" value="Chromosome"/>
</dbReference>
<keyword evidence="1" id="KW-1133">Transmembrane helix</keyword>
<dbReference type="EMBL" id="CP084167">
    <property type="protein sequence ID" value="UJG44764.1"/>
    <property type="molecule type" value="Genomic_DNA"/>
</dbReference>
<evidence type="ECO:0000313" key="2">
    <source>
        <dbReference type="EMBL" id="UJG44764.1"/>
    </source>
</evidence>
<name>A0A9Y1BVJ2_9ARCH</name>
<protein>
    <recommendedName>
        <fullName evidence="3">DUF4350 domain-containing protein</fullName>
    </recommendedName>
</protein>
<reference evidence="2" key="1">
    <citation type="journal article" date="2022" name="Nat. Microbiol.">
        <title>Unique mobile elements and scalable gene flow at the prokaryote-eukaryote boundary revealed by circularized Asgard archaea genomes.</title>
        <authorList>
            <person name="Wu F."/>
            <person name="Speth D.R."/>
            <person name="Philosof A."/>
            <person name="Cremiere A."/>
            <person name="Narayanan A."/>
            <person name="Barco R.A."/>
            <person name="Connon S.A."/>
            <person name="Amend J.P."/>
            <person name="Antoshechkin I.A."/>
            <person name="Orphan V.J."/>
        </authorList>
    </citation>
    <scope>NUCLEOTIDE SEQUENCE</scope>
    <source>
        <strain evidence="2">PR6</strain>
    </source>
</reference>
<gene>
    <name evidence="2" type="ORF">K9W46_06170</name>
</gene>
<proteinExistence type="predicted"/>
<keyword evidence="1" id="KW-0812">Transmembrane</keyword>
<accession>A0A9Y1BVJ2</accession>
<evidence type="ECO:0000256" key="1">
    <source>
        <dbReference type="SAM" id="Phobius"/>
    </source>
</evidence>
<dbReference type="AlphaFoldDB" id="A0A9Y1BVJ2"/>
<evidence type="ECO:0008006" key="3">
    <source>
        <dbReference type="Google" id="ProtNLM"/>
    </source>
</evidence>
<organism evidence="2">
    <name type="scientific">Candidatus Heimdallarchaeum endolithica</name>
    <dbReference type="NCBI Taxonomy" id="2876572"/>
    <lineage>
        <taxon>Archaea</taxon>
        <taxon>Promethearchaeati</taxon>
        <taxon>Candidatus Heimdallarchaeota</taxon>
        <taxon>Candidatus Heimdallarchaeia (ex Rinke et al. 2021) (nom. nud.)</taxon>
        <taxon>Candidatus Heimdallarchaeales</taxon>
        <taxon>Candidatus Heimdallarchaeaceae</taxon>
        <taxon>Candidatus Heimdallarchaeum</taxon>
    </lineage>
</organism>
<keyword evidence="1" id="KW-0472">Membrane</keyword>
<feature type="transmembrane region" description="Helical" evidence="1">
    <location>
        <begin position="296"/>
        <end position="315"/>
    </location>
</feature>